<keyword evidence="1" id="KW-0472">Membrane</keyword>
<evidence type="ECO:0000313" key="2">
    <source>
        <dbReference type="EMBL" id="CAK0785835.1"/>
    </source>
</evidence>
<evidence type="ECO:0000256" key="1">
    <source>
        <dbReference type="SAM" id="Phobius"/>
    </source>
</evidence>
<sequence>MAAVPSATDRDVFLGYGSIVAFLIAVHVVAVLVWIYLLARNGNRPGKKVATD</sequence>
<keyword evidence="1" id="KW-0812">Transmembrane</keyword>
<evidence type="ECO:0000313" key="3">
    <source>
        <dbReference type="Proteomes" id="UP001314263"/>
    </source>
</evidence>
<name>A0AAV1IHZ4_9CHLO</name>
<feature type="transmembrane region" description="Helical" evidence="1">
    <location>
        <begin position="12"/>
        <end position="38"/>
    </location>
</feature>
<accession>A0AAV1IHZ4</accession>
<gene>
    <name evidence="2" type="ORF">CVIRNUC_009047</name>
</gene>
<dbReference type="AlphaFoldDB" id="A0AAV1IHZ4"/>
<keyword evidence="1" id="KW-1133">Transmembrane helix</keyword>
<reference evidence="2 3" key="1">
    <citation type="submission" date="2023-10" db="EMBL/GenBank/DDBJ databases">
        <authorList>
            <person name="Maclean D."/>
            <person name="Macfadyen A."/>
        </authorList>
    </citation>
    <scope>NUCLEOTIDE SEQUENCE [LARGE SCALE GENOMIC DNA]</scope>
</reference>
<organism evidence="2 3">
    <name type="scientific">Coccomyxa viridis</name>
    <dbReference type="NCBI Taxonomy" id="1274662"/>
    <lineage>
        <taxon>Eukaryota</taxon>
        <taxon>Viridiplantae</taxon>
        <taxon>Chlorophyta</taxon>
        <taxon>core chlorophytes</taxon>
        <taxon>Trebouxiophyceae</taxon>
        <taxon>Trebouxiophyceae incertae sedis</taxon>
        <taxon>Coccomyxaceae</taxon>
        <taxon>Coccomyxa</taxon>
    </lineage>
</organism>
<protein>
    <submittedName>
        <fullName evidence="2">Uncharacterized protein</fullName>
    </submittedName>
</protein>
<comment type="caution">
    <text evidence="2">The sequence shown here is derived from an EMBL/GenBank/DDBJ whole genome shotgun (WGS) entry which is preliminary data.</text>
</comment>
<dbReference type="Proteomes" id="UP001314263">
    <property type="component" value="Unassembled WGS sequence"/>
</dbReference>
<dbReference type="EMBL" id="CAUYUE010000013">
    <property type="protein sequence ID" value="CAK0785835.1"/>
    <property type="molecule type" value="Genomic_DNA"/>
</dbReference>
<keyword evidence="3" id="KW-1185">Reference proteome</keyword>
<proteinExistence type="predicted"/>